<feature type="transmembrane region" description="Helical" evidence="8">
    <location>
        <begin position="346"/>
        <end position="369"/>
    </location>
</feature>
<evidence type="ECO:0000313" key="10">
    <source>
        <dbReference type="EMBL" id="KAL2332784.1"/>
    </source>
</evidence>
<feature type="transmembrane region" description="Helical" evidence="8">
    <location>
        <begin position="551"/>
        <end position="578"/>
    </location>
</feature>
<evidence type="ECO:0000256" key="6">
    <source>
        <dbReference type="ARBA" id="ARBA00023136"/>
    </source>
</evidence>
<keyword evidence="5 8" id="KW-1133">Transmembrane helix</keyword>
<feature type="transmembrane region" description="Helical" evidence="8">
    <location>
        <begin position="283"/>
        <end position="303"/>
    </location>
</feature>
<accession>A0ABD1MAF7</accession>
<dbReference type="AlphaFoldDB" id="A0ABD1MAF7"/>
<dbReference type="Gene3D" id="3.30.750.24">
    <property type="entry name" value="STAS domain"/>
    <property type="match status" value="1"/>
</dbReference>
<dbReference type="GO" id="GO:0016020">
    <property type="term" value="C:membrane"/>
    <property type="evidence" value="ECO:0007669"/>
    <property type="project" value="UniProtKB-SubCell"/>
</dbReference>
<keyword evidence="3" id="KW-0813">Transport</keyword>
<reference evidence="10 11" key="1">
    <citation type="submission" date="2024-08" db="EMBL/GenBank/DDBJ databases">
        <title>Insights into the chromosomal genome structure of Flemingia macrophylla.</title>
        <authorList>
            <person name="Ding Y."/>
            <person name="Zhao Y."/>
            <person name="Bi W."/>
            <person name="Wu M."/>
            <person name="Zhao G."/>
            <person name="Gong Y."/>
            <person name="Li W."/>
            <person name="Zhang P."/>
        </authorList>
    </citation>
    <scope>NUCLEOTIDE SEQUENCE [LARGE SCALE GENOMIC DNA]</scope>
    <source>
        <strain evidence="10">DYQJB</strain>
        <tissue evidence="10">Leaf</tissue>
    </source>
</reference>
<dbReference type="Proteomes" id="UP001603857">
    <property type="component" value="Unassembled WGS sequence"/>
</dbReference>
<dbReference type="EMBL" id="JBGMDY010000005">
    <property type="protein sequence ID" value="KAL2332784.1"/>
    <property type="molecule type" value="Genomic_DNA"/>
</dbReference>
<gene>
    <name evidence="10" type="ORF">Fmac_013997</name>
</gene>
<dbReference type="InterPro" id="IPR001902">
    <property type="entry name" value="SLC26A/SulP_fam"/>
</dbReference>
<keyword evidence="6 8" id="KW-0472">Membrane</keyword>
<evidence type="ECO:0000256" key="3">
    <source>
        <dbReference type="ARBA" id="ARBA00022448"/>
    </source>
</evidence>
<dbReference type="PANTHER" id="PTHR11814">
    <property type="entry name" value="SULFATE TRANSPORTER"/>
    <property type="match status" value="1"/>
</dbReference>
<proteinExistence type="inferred from homology"/>
<keyword evidence="4 8" id="KW-0812">Transmembrane</keyword>
<feature type="transmembrane region" description="Helical" evidence="8">
    <location>
        <begin position="522"/>
        <end position="539"/>
    </location>
</feature>
<comment type="similarity">
    <text evidence="2">Belongs to the SLC26A/SulP transporter (TC 2.A.53) family.</text>
</comment>
<feature type="transmembrane region" description="Helical" evidence="8">
    <location>
        <begin position="170"/>
        <end position="195"/>
    </location>
</feature>
<keyword evidence="11" id="KW-1185">Reference proteome</keyword>
<evidence type="ECO:0000256" key="4">
    <source>
        <dbReference type="ARBA" id="ARBA00022692"/>
    </source>
</evidence>
<dbReference type="InterPro" id="IPR011547">
    <property type="entry name" value="SLC26A/SulP_dom"/>
</dbReference>
<dbReference type="PROSITE" id="PS50801">
    <property type="entry name" value="STAS"/>
    <property type="match status" value="1"/>
</dbReference>
<dbReference type="FunFam" id="3.30.750.24:FF:000002">
    <property type="entry name" value="Sulfate transporter 31"/>
    <property type="match status" value="1"/>
</dbReference>
<comment type="caution">
    <text evidence="10">The sequence shown here is derived from an EMBL/GenBank/DDBJ whole genome shotgun (WGS) entry which is preliminary data.</text>
</comment>
<evidence type="ECO:0000259" key="9">
    <source>
        <dbReference type="PROSITE" id="PS50801"/>
    </source>
</evidence>
<organism evidence="10 11">
    <name type="scientific">Flemingia macrophylla</name>
    <dbReference type="NCBI Taxonomy" id="520843"/>
    <lineage>
        <taxon>Eukaryota</taxon>
        <taxon>Viridiplantae</taxon>
        <taxon>Streptophyta</taxon>
        <taxon>Embryophyta</taxon>
        <taxon>Tracheophyta</taxon>
        <taxon>Spermatophyta</taxon>
        <taxon>Magnoliopsida</taxon>
        <taxon>eudicotyledons</taxon>
        <taxon>Gunneridae</taxon>
        <taxon>Pentapetalae</taxon>
        <taxon>rosids</taxon>
        <taxon>fabids</taxon>
        <taxon>Fabales</taxon>
        <taxon>Fabaceae</taxon>
        <taxon>Papilionoideae</taxon>
        <taxon>50 kb inversion clade</taxon>
        <taxon>NPAAA clade</taxon>
        <taxon>indigoferoid/millettioid clade</taxon>
        <taxon>Phaseoleae</taxon>
        <taxon>Flemingia</taxon>
    </lineage>
</organism>
<dbReference type="CDD" id="cd07042">
    <property type="entry name" value="STAS_SulP_like_sulfate_transporter"/>
    <property type="match status" value="1"/>
</dbReference>
<evidence type="ECO:0000256" key="5">
    <source>
        <dbReference type="ARBA" id="ARBA00022989"/>
    </source>
</evidence>
<dbReference type="Pfam" id="PF01740">
    <property type="entry name" value="STAS"/>
    <property type="match status" value="1"/>
</dbReference>
<feature type="transmembrane region" description="Helical" evidence="8">
    <location>
        <begin position="255"/>
        <end position="276"/>
    </location>
</feature>
<feature type="transmembrane region" description="Helical" evidence="8">
    <location>
        <begin position="381"/>
        <end position="401"/>
    </location>
</feature>
<evidence type="ECO:0000256" key="7">
    <source>
        <dbReference type="SAM" id="MobiDB-lite"/>
    </source>
</evidence>
<dbReference type="InterPro" id="IPR036513">
    <property type="entry name" value="STAS_dom_sf"/>
</dbReference>
<feature type="domain" description="STAS" evidence="9">
    <location>
        <begin position="627"/>
        <end position="730"/>
    </location>
</feature>
<dbReference type="SUPFAM" id="SSF52091">
    <property type="entry name" value="SpoIIaa-like"/>
    <property type="match status" value="1"/>
</dbReference>
<feature type="transmembrane region" description="Helical" evidence="8">
    <location>
        <begin position="407"/>
        <end position="425"/>
    </location>
</feature>
<comment type="subcellular location">
    <subcellularLocation>
        <location evidence="1">Membrane</location>
        <topology evidence="1">Multi-pass membrane protein</topology>
    </subcellularLocation>
</comment>
<evidence type="ECO:0000256" key="1">
    <source>
        <dbReference type="ARBA" id="ARBA00004141"/>
    </source>
</evidence>
<evidence type="ECO:0000256" key="2">
    <source>
        <dbReference type="ARBA" id="ARBA00008692"/>
    </source>
</evidence>
<sequence>MVASNKSALEEVLEMEKNMMQAQWVLNPPQPPSMLRQIVDNIKDTLLPHPNPNAFSYLSSNQTRFSKRAFAFFQDLFPILASFQDYNAHKLKCDFMAGLTLAIFAIPQCMGNATLAHLSPEYGLYTSIVPPFIYALLASSREIVIGPGTVDSLLISSMIQTLKVPIRDSIAYTHLVFTVTFFAGIFQVAFGLFRLGFLVEYLSQATIVGFLAAAAVGIGLQQLKGLFGIVNFTNKTGLFSVVKAVWTSFKNKSEWHPYNFVIGFSFLCFILFTRFLGKRNKKLIWLSHVAPLLSVILSSVIAYKINFHEHQVKDYRVEVLGPIKGGRFNPSSLYQLTFDAKVVGHLIRIGLTIAIISLTGSIAVGRSFASLREHSIDPNREVVSLGIMNIVGAITSCYVASGKFITVGTVVEALMSLAFAVVKLLKSSSSFRRDSSSPSSMALKSTEPQSTPYNTLAGRTWRRISASPDCRFVTMHAGSLSRTAVNYNAGSETMVSNIVMALTVLMSLKFLTGLLYFTPKAILAAIILSAVPGLIDLNKACEIWRVDKMDFLACAGAFFGVLFASAEIGLAIGIAISFAKIIISSIQPAITVVGRLPGTDAFRDVEQYPMAVNIPGVFIVSLKSAWLCFANANLVEERIERWVKSGKTKDGKGGETTFIYVILDASSLTNIDTAGIASLMELNKNLASRGVKLAIANPRWHVIHKLRLANFVSKIGGRVFLSVGEAVDACLGTKVETQVHFHSSSKHKFENDFNAFTTSKATNLASPSANLNNLGEDDSRVCENDNGRFQKTSAFRVELIRLGWSSLGNKS</sequence>
<evidence type="ECO:0000256" key="8">
    <source>
        <dbReference type="SAM" id="Phobius"/>
    </source>
</evidence>
<feature type="region of interest" description="Disordered" evidence="7">
    <location>
        <begin position="430"/>
        <end position="450"/>
    </location>
</feature>
<protein>
    <recommendedName>
        <fullName evidence="9">STAS domain-containing protein</fullName>
    </recommendedName>
</protein>
<dbReference type="PROSITE" id="PS01130">
    <property type="entry name" value="SLC26A"/>
    <property type="match status" value="1"/>
</dbReference>
<dbReference type="Pfam" id="PF00916">
    <property type="entry name" value="Sulfate_transp"/>
    <property type="match status" value="2"/>
</dbReference>
<name>A0ABD1MAF7_9FABA</name>
<evidence type="ECO:0000313" key="11">
    <source>
        <dbReference type="Proteomes" id="UP001603857"/>
    </source>
</evidence>
<feature type="transmembrane region" description="Helical" evidence="8">
    <location>
        <begin position="498"/>
        <end position="516"/>
    </location>
</feature>
<feature type="transmembrane region" description="Helical" evidence="8">
    <location>
        <begin position="201"/>
        <end position="220"/>
    </location>
</feature>
<dbReference type="InterPro" id="IPR018045">
    <property type="entry name" value="S04_transporter_CS"/>
</dbReference>
<dbReference type="InterPro" id="IPR002645">
    <property type="entry name" value="STAS_dom"/>
</dbReference>